<sequence>MSDLAQWIVALLSGYFIAFGLLALIKPERVKTFLLAFAHSPKAHFTEMACRLVAGSALTLNAENMKWEFVFSVFGWVLIGTTLGLLVIPWQKHRQFAQRFVPPALKYLVLIAISSIGFSVLLFWASFG</sequence>
<evidence type="ECO:0000256" key="1">
    <source>
        <dbReference type="SAM" id="Phobius"/>
    </source>
</evidence>
<evidence type="ECO:0000313" key="2">
    <source>
        <dbReference type="EMBL" id="TLX47025.1"/>
    </source>
</evidence>
<accession>A0A5R9Q278</accession>
<keyword evidence="1" id="KW-1133">Transmembrane helix</keyword>
<evidence type="ECO:0000313" key="3">
    <source>
        <dbReference type="Proteomes" id="UP000309186"/>
    </source>
</evidence>
<proteinExistence type="predicted"/>
<dbReference type="EMBL" id="PPSW01000015">
    <property type="protein sequence ID" value="TLX47025.1"/>
    <property type="molecule type" value="Genomic_DNA"/>
</dbReference>
<name>A0A5R9Q278_9GAMM</name>
<protein>
    <submittedName>
        <fullName evidence="2">Uncharacterized protein</fullName>
    </submittedName>
</protein>
<keyword evidence="1" id="KW-0812">Transmembrane</keyword>
<feature type="transmembrane region" description="Helical" evidence="1">
    <location>
        <begin position="7"/>
        <end position="25"/>
    </location>
</feature>
<reference evidence="2 3" key="1">
    <citation type="submission" date="2018-01" db="EMBL/GenBank/DDBJ databases">
        <title>Co-occurrence of chitin degradation, pigmentation and bioactivity in marine Pseudoalteromonas.</title>
        <authorList>
            <person name="Paulsen S."/>
            <person name="Gram L."/>
            <person name="Machado H."/>
        </authorList>
    </citation>
    <scope>NUCLEOTIDE SEQUENCE [LARGE SCALE GENOMIC DNA]</scope>
    <source>
        <strain evidence="2 3">S3663</strain>
    </source>
</reference>
<feature type="transmembrane region" description="Helical" evidence="1">
    <location>
        <begin position="108"/>
        <end position="127"/>
    </location>
</feature>
<feature type="transmembrane region" description="Helical" evidence="1">
    <location>
        <begin position="69"/>
        <end position="88"/>
    </location>
</feature>
<dbReference type="AlphaFoldDB" id="A0A5R9Q278"/>
<keyword evidence="1" id="KW-0472">Membrane</keyword>
<organism evidence="2 3">
    <name type="scientific">Pseudoalteromonas phenolica</name>
    <dbReference type="NCBI Taxonomy" id="161398"/>
    <lineage>
        <taxon>Bacteria</taxon>
        <taxon>Pseudomonadati</taxon>
        <taxon>Pseudomonadota</taxon>
        <taxon>Gammaproteobacteria</taxon>
        <taxon>Alteromonadales</taxon>
        <taxon>Pseudoalteromonadaceae</taxon>
        <taxon>Pseudoalteromonas</taxon>
    </lineage>
</organism>
<comment type="caution">
    <text evidence="2">The sequence shown here is derived from an EMBL/GenBank/DDBJ whole genome shotgun (WGS) entry which is preliminary data.</text>
</comment>
<gene>
    <name evidence="2" type="ORF">C1E24_11050</name>
</gene>
<dbReference type="Proteomes" id="UP000309186">
    <property type="component" value="Unassembled WGS sequence"/>
</dbReference>